<dbReference type="PANTHER" id="PTHR47292">
    <property type="entry name" value="TRANSCRIPTION ELONGATION FACTOR (TFIIS) FAMILY PROTEIN-RELATED"/>
    <property type="match status" value="1"/>
</dbReference>
<feature type="region of interest" description="Disordered" evidence="2">
    <location>
        <begin position="820"/>
        <end position="850"/>
    </location>
</feature>
<feature type="compositionally biased region" description="Polar residues" evidence="2">
    <location>
        <begin position="459"/>
        <end position="476"/>
    </location>
</feature>
<feature type="compositionally biased region" description="Polar residues" evidence="2">
    <location>
        <begin position="187"/>
        <end position="196"/>
    </location>
</feature>
<dbReference type="GO" id="GO:0005634">
    <property type="term" value="C:nucleus"/>
    <property type="evidence" value="ECO:0007669"/>
    <property type="project" value="UniProtKB-SubCell"/>
</dbReference>
<name>A0A022REI6_ERYGU</name>
<reference evidence="4 5" key="1">
    <citation type="journal article" date="2013" name="Proc. Natl. Acad. Sci. U.S.A.">
        <title>Fine-scale variation in meiotic recombination in Mimulus inferred from population shotgun sequencing.</title>
        <authorList>
            <person name="Hellsten U."/>
            <person name="Wright K.M."/>
            <person name="Jenkins J."/>
            <person name="Shu S."/>
            <person name="Yuan Y."/>
            <person name="Wessler S.R."/>
            <person name="Schmutz J."/>
            <person name="Willis J.H."/>
            <person name="Rokhsar D.S."/>
        </authorList>
    </citation>
    <scope>NUCLEOTIDE SEQUENCE [LARGE SCALE GENOMIC DNA]</scope>
    <source>
        <strain evidence="5">cv. DUN x IM62</strain>
    </source>
</reference>
<dbReference type="AlphaFoldDB" id="A0A022REI6"/>
<feature type="compositionally biased region" description="Polar residues" evidence="2">
    <location>
        <begin position="505"/>
        <end position="529"/>
    </location>
</feature>
<gene>
    <name evidence="4" type="ORF">MIMGU_mgv1a020430mg</name>
</gene>
<organism evidence="4 5">
    <name type="scientific">Erythranthe guttata</name>
    <name type="common">Yellow monkey flower</name>
    <name type="synonym">Mimulus guttatus</name>
    <dbReference type="NCBI Taxonomy" id="4155"/>
    <lineage>
        <taxon>Eukaryota</taxon>
        <taxon>Viridiplantae</taxon>
        <taxon>Streptophyta</taxon>
        <taxon>Embryophyta</taxon>
        <taxon>Tracheophyta</taxon>
        <taxon>Spermatophyta</taxon>
        <taxon>Magnoliopsida</taxon>
        <taxon>eudicotyledons</taxon>
        <taxon>Gunneridae</taxon>
        <taxon>Pentapetalae</taxon>
        <taxon>asterids</taxon>
        <taxon>lamiids</taxon>
        <taxon>Lamiales</taxon>
        <taxon>Phrymaceae</taxon>
        <taxon>Erythranthe</taxon>
    </lineage>
</organism>
<evidence type="ECO:0000259" key="3">
    <source>
        <dbReference type="PROSITE" id="PS51319"/>
    </source>
</evidence>
<feature type="domain" description="TFIIS N-terminal" evidence="3">
    <location>
        <begin position="73"/>
        <end position="153"/>
    </location>
</feature>
<dbReference type="STRING" id="4155.A0A022REI6"/>
<dbReference type="eggNOG" id="ENOG502QW5B">
    <property type="taxonomic scope" value="Eukaryota"/>
</dbReference>
<evidence type="ECO:0000313" key="4">
    <source>
        <dbReference type="EMBL" id="EYU38792.1"/>
    </source>
</evidence>
<dbReference type="PANTHER" id="PTHR47292:SF1">
    <property type="entry name" value="TRANSCRIPTION ELONGATION FACTOR (TFIIS) FAMILY PROTEIN"/>
    <property type="match status" value="1"/>
</dbReference>
<feature type="compositionally biased region" description="Polar residues" evidence="2">
    <location>
        <begin position="827"/>
        <end position="841"/>
    </location>
</feature>
<feature type="compositionally biased region" description="Basic and acidic residues" evidence="2">
    <location>
        <begin position="531"/>
        <end position="540"/>
    </location>
</feature>
<accession>A0A022REI6</accession>
<feature type="region of interest" description="Disordered" evidence="2">
    <location>
        <begin position="456"/>
        <end position="544"/>
    </location>
</feature>
<feature type="region of interest" description="Disordered" evidence="2">
    <location>
        <begin position="168"/>
        <end position="197"/>
    </location>
</feature>
<evidence type="ECO:0000256" key="1">
    <source>
        <dbReference type="PROSITE-ProRule" id="PRU00649"/>
    </source>
</evidence>
<feature type="region of interest" description="Disordered" evidence="2">
    <location>
        <begin position="220"/>
        <end position="244"/>
    </location>
</feature>
<dbReference type="Gene3D" id="1.20.930.10">
    <property type="entry name" value="Conserved domain common to transcription factors TFIIS, elongin A, CRSP70"/>
    <property type="match status" value="1"/>
</dbReference>
<proteinExistence type="predicted"/>
<evidence type="ECO:0000313" key="5">
    <source>
        <dbReference type="Proteomes" id="UP000030748"/>
    </source>
</evidence>
<dbReference type="EMBL" id="KI630476">
    <property type="protein sequence ID" value="EYU38792.1"/>
    <property type="molecule type" value="Genomic_DNA"/>
</dbReference>
<dbReference type="SUPFAM" id="SSF47676">
    <property type="entry name" value="Conserved domain common to transcription factors TFIIS, elongin A, CRSP70"/>
    <property type="match status" value="1"/>
</dbReference>
<feature type="compositionally biased region" description="Polar residues" evidence="2">
    <location>
        <begin position="485"/>
        <end position="498"/>
    </location>
</feature>
<feature type="compositionally biased region" description="Polar residues" evidence="2">
    <location>
        <begin position="226"/>
        <end position="238"/>
    </location>
</feature>
<dbReference type="Proteomes" id="UP000030748">
    <property type="component" value="Unassembled WGS sequence"/>
</dbReference>
<feature type="region of interest" description="Disordered" evidence="2">
    <location>
        <begin position="596"/>
        <end position="628"/>
    </location>
</feature>
<evidence type="ECO:0000256" key="2">
    <source>
        <dbReference type="SAM" id="MobiDB-lite"/>
    </source>
</evidence>
<comment type="subcellular location">
    <subcellularLocation>
        <location evidence="1">Nucleus</location>
    </subcellularLocation>
</comment>
<sequence length="850" mass="91320">MNLDDFFTSTEMNNGLVAPYRVREFMAVMQKERDCVAKNTADSTRQWSAVASAIAATDNKDCLDLFIELDGLRFISNWLKDSHKFSDDTIDTSVEESITHLLCALGKMHLDYEKLVQSEILATVQDFLVHKSSKIQNNARVLFESWEKKRDSDASISDVDKPRALIDDKAGESAGIEGGAGISESSPADSSVSRVTSVKEKGDELTGLCAVLSTSSDAVHAESARNSDNSLDHVSSPSSPKPVMEPPVCDSIDTTFQPFIPAVSGQDTLETPTEFNDLESPNHIKQSLKIEGSPEKLGSLEESKMSEGRQVTSTSDAVHEVKTVKELNSRENSVIGDKNSSDEGLSLVDSDGKDAAMDASSDANQCKSSSASYIAKEGGDFSNCAMPKSSGNENRWGDSKGLGTFFDGKVNTFGLLNNDSSENYRFGKKQIDGEIVDPLEVARQVAMEVEREVVDYGEQSCSSSEKLLKGNTSANEGSPKEVAANDQNLSDESSNESSAMHEESATSSENLETEQKNGTQDIATSQATEVAQEKEEEANTERGICSFDLNEEVHMEESGNQFPAPVSTVSASRAAAAAPGQTPGGPLQFEGNLGWRGSATTSAFRPAPPRPLPEIGESSSVEMNSRRSENLELDLNHTSEDGGGTLSEWQIANFFPQANSYNIQSYSSSSSKQPISNIDLNDQPSFLTDSSNNTHMSKVSQSLDFFGGIKPDDSAISIMGRRVELNRKDSNGKTPELASSFLGMGPALQYAHSSVYGYNNSMAMPFPSTVYGSGPQIPYMVDYSRGAPVMPQIVGSASANIPTAFSQPLPFLTNMNAAVPPNGAGPSRSSFDLNSGMLTESGSREEPLGL</sequence>
<dbReference type="PROSITE" id="PS51319">
    <property type="entry name" value="TFIIS_N"/>
    <property type="match status" value="1"/>
</dbReference>
<keyword evidence="1" id="KW-0539">Nucleus</keyword>
<feature type="non-terminal residue" evidence="4">
    <location>
        <position position="850"/>
    </location>
</feature>
<dbReference type="InterPro" id="IPR017923">
    <property type="entry name" value="TFIIS_N"/>
</dbReference>
<keyword evidence="5" id="KW-1185">Reference proteome</keyword>
<dbReference type="InterPro" id="IPR035441">
    <property type="entry name" value="TFIIS/LEDGF_dom_sf"/>
</dbReference>
<protein>
    <recommendedName>
        <fullName evidence="3">TFIIS N-terminal domain-containing protein</fullName>
    </recommendedName>
</protein>